<keyword evidence="1" id="KW-0285">Flavoprotein</keyword>
<accession>A0ABV9JW63</accession>
<dbReference type="InterPro" id="IPR029039">
    <property type="entry name" value="Flavoprotein-like_sf"/>
</dbReference>
<organism evidence="5 6">
    <name type="scientific">Oceanobacillus aidingensis</name>
    <dbReference type="NCBI Taxonomy" id="645964"/>
    <lineage>
        <taxon>Bacteria</taxon>
        <taxon>Bacillati</taxon>
        <taxon>Bacillota</taxon>
        <taxon>Bacilli</taxon>
        <taxon>Bacillales</taxon>
        <taxon>Bacillaceae</taxon>
        <taxon>Oceanobacillus</taxon>
    </lineage>
</organism>
<dbReference type="Pfam" id="PF03358">
    <property type="entry name" value="FMN_red"/>
    <property type="match status" value="1"/>
</dbReference>
<dbReference type="Gene3D" id="3.40.50.360">
    <property type="match status" value="1"/>
</dbReference>
<keyword evidence="3 5" id="KW-0560">Oxidoreductase</keyword>
<dbReference type="SUPFAM" id="SSF52218">
    <property type="entry name" value="Flavoproteins"/>
    <property type="match status" value="1"/>
</dbReference>
<evidence type="ECO:0000256" key="3">
    <source>
        <dbReference type="ARBA" id="ARBA00023002"/>
    </source>
</evidence>
<dbReference type="Proteomes" id="UP001595988">
    <property type="component" value="Unassembled WGS sequence"/>
</dbReference>
<dbReference type="InterPro" id="IPR051814">
    <property type="entry name" value="NAD(P)H-dep_FMN_reductase"/>
</dbReference>
<keyword evidence="6" id="KW-1185">Reference proteome</keyword>
<dbReference type="InterPro" id="IPR020048">
    <property type="entry name" value="NADPH-dep_FMN_reduc_SsuE"/>
</dbReference>
<comment type="caution">
    <text evidence="5">The sequence shown here is derived from an EMBL/GenBank/DDBJ whole genome shotgun (WGS) entry which is preliminary data.</text>
</comment>
<dbReference type="EC" id="1.5.1.38" evidence="5"/>
<reference evidence="6" key="1">
    <citation type="journal article" date="2019" name="Int. J. Syst. Evol. Microbiol.">
        <title>The Global Catalogue of Microorganisms (GCM) 10K type strain sequencing project: providing services to taxonomists for standard genome sequencing and annotation.</title>
        <authorList>
            <consortium name="The Broad Institute Genomics Platform"/>
            <consortium name="The Broad Institute Genome Sequencing Center for Infectious Disease"/>
            <person name="Wu L."/>
            <person name="Ma J."/>
        </authorList>
    </citation>
    <scope>NUCLEOTIDE SEQUENCE [LARGE SCALE GENOMIC DNA]</scope>
    <source>
        <strain evidence="6">CCUG 37257</strain>
    </source>
</reference>
<evidence type="ECO:0000259" key="4">
    <source>
        <dbReference type="Pfam" id="PF03358"/>
    </source>
</evidence>
<evidence type="ECO:0000256" key="1">
    <source>
        <dbReference type="ARBA" id="ARBA00022630"/>
    </source>
</evidence>
<dbReference type="PANTHER" id="PTHR43408">
    <property type="entry name" value="FMN REDUCTASE (NADPH)"/>
    <property type="match status" value="1"/>
</dbReference>
<evidence type="ECO:0000313" key="6">
    <source>
        <dbReference type="Proteomes" id="UP001595988"/>
    </source>
</evidence>
<dbReference type="RefSeq" id="WP_256705801.1">
    <property type="nucleotide sequence ID" value="NZ_JBHSFT010000010.1"/>
</dbReference>
<keyword evidence="2" id="KW-0288">FMN</keyword>
<evidence type="ECO:0000313" key="5">
    <source>
        <dbReference type="EMBL" id="MFC4661931.1"/>
    </source>
</evidence>
<dbReference type="EMBL" id="JBHSFT010000010">
    <property type="protein sequence ID" value="MFC4661931.1"/>
    <property type="molecule type" value="Genomic_DNA"/>
</dbReference>
<dbReference type="NCBIfam" id="TIGR03567">
    <property type="entry name" value="FMN_reduc_SsuE"/>
    <property type="match status" value="1"/>
</dbReference>
<evidence type="ECO:0000256" key="2">
    <source>
        <dbReference type="ARBA" id="ARBA00022643"/>
    </source>
</evidence>
<dbReference type="GO" id="GO:0052873">
    <property type="term" value="F:FMN reductase (NADPH) activity"/>
    <property type="evidence" value="ECO:0007669"/>
    <property type="project" value="UniProtKB-EC"/>
</dbReference>
<name>A0ABV9JW63_9BACI</name>
<gene>
    <name evidence="5" type="primary">ssuE</name>
    <name evidence="5" type="ORF">ACFO3P_06950</name>
</gene>
<sequence>MSTIVVISGSPSTLSRSERVLYYLGELAEQQGFRVKHISVRDVEAEALLYANFQSPKIKEIAGDLEAADGVIVGSPVYKASYSGILKSLFDLMPQDVLRGTVSLPVMTGGSLSHLLALDYALKPLLATLKSQPLKG</sequence>
<protein>
    <submittedName>
        <fullName evidence="5">NADPH-dependent FMN reductase</fullName>
        <ecNumber evidence="5">1.5.1.38</ecNumber>
    </submittedName>
</protein>
<proteinExistence type="predicted"/>
<dbReference type="PANTHER" id="PTHR43408:SF1">
    <property type="entry name" value="FMN REDUCTASE (NADPH)"/>
    <property type="match status" value="1"/>
</dbReference>
<dbReference type="InterPro" id="IPR005025">
    <property type="entry name" value="FMN_Rdtase-like_dom"/>
</dbReference>
<feature type="domain" description="NADPH-dependent FMN reductase-like" evidence="4">
    <location>
        <begin position="3"/>
        <end position="134"/>
    </location>
</feature>